<accession>A0A5B7ITY9</accession>
<dbReference type="AlphaFoldDB" id="A0A5B7ITY9"/>
<gene>
    <name evidence="1" type="ORF">E2C01_080380</name>
</gene>
<comment type="caution">
    <text evidence="1">The sequence shown here is derived from an EMBL/GenBank/DDBJ whole genome shotgun (WGS) entry which is preliminary data.</text>
</comment>
<organism evidence="1 2">
    <name type="scientific">Portunus trituberculatus</name>
    <name type="common">Swimming crab</name>
    <name type="synonym">Neptunus trituberculatus</name>
    <dbReference type="NCBI Taxonomy" id="210409"/>
    <lineage>
        <taxon>Eukaryota</taxon>
        <taxon>Metazoa</taxon>
        <taxon>Ecdysozoa</taxon>
        <taxon>Arthropoda</taxon>
        <taxon>Crustacea</taxon>
        <taxon>Multicrustacea</taxon>
        <taxon>Malacostraca</taxon>
        <taxon>Eumalacostraca</taxon>
        <taxon>Eucarida</taxon>
        <taxon>Decapoda</taxon>
        <taxon>Pleocyemata</taxon>
        <taxon>Brachyura</taxon>
        <taxon>Eubrachyura</taxon>
        <taxon>Portunoidea</taxon>
        <taxon>Portunidae</taxon>
        <taxon>Portuninae</taxon>
        <taxon>Portunus</taxon>
    </lineage>
</organism>
<reference evidence="1 2" key="1">
    <citation type="submission" date="2019-05" db="EMBL/GenBank/DDBJ databases">
        <title>Another draft genome of Portunus trituberculatus and its Hox gene families provides insights of decapod evolution.</title>
        <authorList>
            <person name="Jeong J.-H."/>
            <person name="Song I."/>
            <person name="Kim S."/>
            <person name="Choi T."/>
            <person name="Kim D."/>
            <person name="Ryu S."/>
            <person name="Kim W."/>
        </authorList>
    </citation>
    <scope>NUCLEOTIDE SEQUENCE [LARGE SCALE GENOMIC DNA]</scope>
    <source>
        <tissue evidence="1">Muscle</tissue>
    </source>
</reference>
<evidence type="ECO:0000313" key="1">
    <source>
        <dbReference type="EMBL" id="MPC85599.1"/>
    </source>
</evidence>
<evidence type="ECO:0000313" key="2">
    <source>
        <dbReference type="Proteomes" id="UP000324222"/>
    </source>
</evidence>
<keyword evidence="2" id="KW-1185">Reference proteome</keyword>
<protein>
    <submittedName>
        <fullName evidence="1">Uncharacterized protein</fullName>
    </submittedName>
</protein>
<proteinExistence type="predicted"/>
<dbReference type="EMBL" id="VSRR010068920">
    <property type="protein sequence ID" value="MPC85599.1"/>
    <property type="molecule type" value="Genomic_DNA"/>
</dbReference>
<dbReference type="Proteomes" id="UP000324222">
    <property type="component" value="Unassembled WGS sequence"/>
</dbReference>
<name>A0A5B7ITY9_PORTR</name>
<sequence>MYVFFRPSKSGWPLSDEPRGRKQEMNTRMTATCFMKRCIKSRPNFDGQGGYELVTGWGQTDNLP</sequence>